<organism evidence="1 2">
    <name type="scientific">Afipia felis</name>
    <name type="common">Cat scratch disease bacillus</name>
    <dbReference type="NCBI Taxonomy" id="1035"/>
    <lineage>
        <taxon>Bacteria</taxon>
        <taxon>Pseudomonadati</taxon>
        <taxon>Pseudomonadota</taxon>
        <taxon>Alphaproteobacteria</taxon>
        <taxon>Hyphomicrobiales</taxon>
        <taxon>Nitrobacteraceae</taxon>
        <taxon>Afipia</taxon>
    </lineage>
</organism>
<sequence length="89" mass="9135">MPAACSFSGRLSTRKASITMSCVAEAAATNSAASATPSGLVGSLSASSTMATISSNWEKISQARRRPSRRVRIGTCSASTRGAQKNLIV</sequence>
<protein>
    <submittedName>
        <fullName evidence="1">Uncharacterized protein</fullName>
    </submittedName>
</protein>
<keyword evidence="2" id="KW-1185">Reference proteome</keyword>
<dbReference type="EMBL" id="CCAZ020000004">
    <property type="protein sequence ID" value="CEG10660.1"/>
    <property type="molecule type" value="Genomic_DNA"/>
</dbReference>
<dbReference type="AlphaFoldDB" id="A0A090MTH9"/>
<name>A0A090MTH9_AFIFE</name>
<gene>
    <name evidence="1" type="ORF">BN961_04101</name>
</gene>
<evidence type="ECO:0000313" key="2">
    <source>
        <dbReference type="Proteomes" id="UP000035762"/>
    </source>
</evidence>
<accession>A0A090MTH9</accession>
<comment type="caution">
    <text evidence="1">The sequence shown here is derived from an EMBL/GenBank/DDBJ whole genome shotgun (WGS) entry which is preliminary data.</text>
</comment>
<dbReference type="Proteomes" id="UP000035762">
    <property type="component" value="Unassembled WGS sequence"/>
</dbReference>
<reference evidence="1 2" key="1">
    <citation type="journal article" date="2014" name="Genome Announc.">
        <title>Genome Sequence of Afipia felis Strain 76713, Isolated in Hospital Water Using an Amoeba Co-Culture Procedure.</title>
        <authorList>
            <person name="Benamar S."/>
            <person name="La Scola B."/>
            <person name="Croce O."/>
        </authorList>
    </citation>
    <scope>NUCLEOTIDE SEQUENCE [LARGE SCALE GENOMIC DNA]</scope>
    <source>
        <strain evidence="1 2">76713</strain>
    </source>
</reference>
<evidence type="ECO:0000313" key="1">
    <source>
        <dbReference type="EMBL" id="CEG10660.1"/>
    </source>
</evidence>
<proteinExistence type="predicted"/>